<dbReference type="InterPro" id="IPR001466">
    <property type="entry name" value="Beta-lactam-related"/>
</dbReference>
<dbReference type="PANTHER" id="PTHR43283">
    <property type="entry name" value="BETA-LACTAMASE-RELATED"/>
    <property type="match status" value="1"/>
</dbReference>
<proteinExistence type="predicted"/>
<name>A0A382BZQ7_9ZZZZ</name>
<reference evidence="2" key="1">
    <citation type="submission" date="2018-05" db="EMBL/GenBank/DDBJ databases">
        <authorList>
            <person name="Lanie J.A."/>
            <person name="Ng W.-L."/>
            <person name="Kazmierczak K.M."/>
            <person name="Andrzejewski T.M."/>
            <person name="Davidsen T.M."/>
            <person name="Wayne K.J."/>
            <person name="Tettelin H."/>
            <person name="Glass J.I."/>
            <person name="Rusch D."/>
            <person name="Podicherti R."/>
            <person name="Tsui H.-C.T."/>
            <person name="Winkler M.E."/>
        </authorList>
    </citation>
    <scope>NUCLEOTIDE SEQUENCE</scope>
</reference>
<evidence type="ECO:0000259" key="1">
    <source>
        <dbReference type="Pfam" id="PF00144"/>
    </source>
</evidence>
<dbReference type="SUPFAM" id="SSF56601">
    <property type="entry name" value="beta-lactamase/transpeptidase-like"/>
    <property type="match status" value="1"/>
</dbReference>
<evidence type="ECO:0000313" key="2">
    <source>
        <dbReference type="EMBL" id="SVB19306.1"/>
    </source>
</evidence>
<feature type="domain" description="Beta-lactamase-related" evidence="1">
    <location>
        <begin position="58"/>
        <end position="364"/>
    </location>
</feature>
<dbReference type="EMBL" id="UINC01032140">
    <property type="protein sequence ID" value="SVB19306.1"/>
    <property type="molecule type" value="Genomic_DNA"/>
</dbReference>
<dbReference type="InterPro" id="IPR050789">
    <property type="entry name" value="Diverse_Enzym_Activities"/>
</dbReference>
<gene>
    <name evidence="2" type="ORF">METZ01_LOCUS172160</name>
</gene>
<dbReference type="InterPro" id="IPR012338">
    <property type="entry name" value="Beta-lactam/transpept-like"/>
</dbReference>
<organism evidence="2">
    <name type="scientific">marine metagenome</name>
    <dbReference type="NCBI Taxonomy" id="408172"/>
    <lineage>
        <taxon>unclassified sequences</taxon>
        <taxon>metagenomes</taxon>
        <taxon>ecological metagenomes</taxon>
    </lineage>
</organism>
<protein>
    <recommendedName>
        <fullName evidence="1">Beta-lactamase-related domain-containing protein</fullName>
    </recommendedName>
</protein>
<dbReference type="AlphaFoldDB" id="A0A382BZQ7"/>
<dbReference type="Pfam" id="PF00144">
    <property type="entry name" value="Beta-lactamase"/>
    <property type="match status" value="1"/>
</dbReference>
<dbReference type="PANTHER" id="PTHR43283:SF7">
    <property type="entry name" value="BETA-LACTAMASE-RELATED DOMAIN-CONTAINING PROTEIN"/>
    <property type="match status" value="1"/>
</dbReference>
<dbReference type="Gene3D" id="3.40.710.10">
    <property type="entry name" value="DD-peptidase/beta-lactamase superfamily"/>
    <property type="match status" value="1"/>
</dbReference>
<accession>A0A382BZQ7</accession>
<sequence length="391" mass="43910">METRYLTSFILSFVLGITPVIAQDVWPTATPSEVGLDVEVLDAFETDIVQGKYGYVDSILVIRHGKVVFERYYEHDYSAIYAEEARTPGPLVVHDPSGPYNYFNSWWHPYYRRGDLHTMQSVTKSVVSAVIGIAIGRSEFPSLDTPVLSFFDAEKVANVDERKEAMTLRHLLTMSTGLDWNEDVPYADPTNTFTIMAVSPDWVQYTLDRPMAEMPGELFNYNSGATLILGHIFRLATGVDLEEYAAQHLFAPIGIENYMWKRTPLGLADAQEGLYVTSRDIAKIAYLYLKGGEWEGQQVVPEDWVKASVKPSVSVLPNGAIEYGYKWWLYRYQYDGEDRVAFAGAGFGGQRPIVLPELGIVIVATGWNILPNRPILAAEVAIERILEAVTE</sequence>